<dbReference type="STRING" id="177439.DP1090"/>
<reference evidence="2" key="1">
    <citation type="journal article" date="2004" name="Environ. Microbiol.">
        <title>The genome of Desulfotalea psychrophila, a sulfate-reducing bacterium from permanently cold Arctic sediments.</title>
        <authorList>
            <person name="Rabus R."/>
            <person name="Ruepp A."/>
            <person name="Frickey T."/>
            <person name="Rattei T."/>
            <person name="Fartmann B."/>
            <person name="Stark M."/>
            <person name="Bauer M."/>
            <person name="Zibat A."/>
            <person name="Lombardot T."/>
            <person name="Becker I."/>
            <person name="Amann J."/>
            <person name="Gellner K."/>
            <person name="Teeling H."/>
            <person name="Leuschner W.D."/>
            <person name="Gloeckner F.-O."/>
            <person name="Lupas A.N."/>
            <person name="Amann R."/>
            <person name="Klenk H.-P."/>
        </authorList>
    </citation>
    <scope>NUCLEOTIDE SEQUENCE [LARGE SCALE GENOMIC DNA]</scope>
    <source>
        <strain evidence="2">DSM 12343 / LSv54</strain>
    </source>
</reference>
<sequence length="234" mass="25751">MENLAMTEKKAPGQGAILEEIKTFVCFAVAPEKQALAMELVCRYQEDSIVQQLLCEHYSSLPEAVEEPILAIRELSSQQGIYCLLLVAESVSFFYLVSADQVVYAGCRAEELSADLLRFIDLGDWANLDKLVAKPEQFPLYGGLEKRKAVCSVCGVAEGDAHLLGCLVEICPWCDGQLNTCNCRFEKLGVDEINSEEELEKFEKLLAEKGRVPFSAEQGLAYPGSSKGLDPADD</sequence>
<dbReference type="KEGG" id="dps:DP1090"/>
<protein>
    <submittedName>
        <fullName evidence="1">Uncharacterized protein</fullName>
    </submittedName>
</protein>
<organism evidence="1 2">
    <name type="scientific">Desulfotalea psychrophila (strain LSv54 / DSM 12343)</name>
    <dbReference type="NCBI Taxonomy" id="177439"/>
    <lineage>
        <taxon>Bacteria</taxon>
        <taxon>Pseudomonadati</taxon>
        <taxon>Thermodesulfobacteriota</taxon>
        <taxon>Desulfobulbia</taxon>
        <taxon>Desulfobulbales</taxon>
        <taxon>Desulfocapsaceae</taxon>
        <taxon>Desulfotalea</taxon>
    </lineage>
</organism>
<evidence type="ECO:0000313" key="1">
    <source>
        <dbReference type="EMBL" id="CAG35819.1"/>
    </source>
</evidence>
<dbReference type="EMBL" id="CR522870">
    <property type="protein sequence ID" value="CAG35819.1"/>
    <property type="molecule type" value="Genomic_DNA"/>
</dbReference>
<evidence type="ECO:0000313" key="2">
    <source>
        <dbReference type="Proteomes" id="UP000000602"/>
    </source>
</evidence>
<name>Q6APA5_DESPS</name>
<proteinExistence type="predicted"/>
<dbReference type="Proteomes" id="UP000000602">
    <property type="component" value="Chromosome"/>
</dbReference>
<keyword evidence="2" id="KW-1185">Reference proteome</keyword>
<accession>Q6APA5</accession>
<dbReference type="AlphaFoldDB" id="Q6APA5"/>
<dbReference type="HOGENOM" id="CLU_1188425_0_0_7"/>
<gene>
    <name evidence="1" type="ordered locus">DP1090</name>
</gene>